<reference evidence="2 3" key="1">
    <citation type="submission" date="2020-04" db="EMBL/GenBank/DDBJ databases">
        <title>Luteolibacter sp. G-1-1-1 isolated from soil.</title>
        <authorList>
            <person name="Dahal R.H."/>
        </authorList>
    </citation>
    <scope>NUCLEOTIDE SEQUENCE [LARGE SCALE GENOMIC DNA]</scope>
    <source>
        <strain evidence="2 3">G-1-1-1</strain>
    </source>
</reference>
<gene>
    <name evidence="2" type="ORF">HHL09_17740</name>
</gene>
<name>A0A858RJU4_9BACT</name>
<dbReference type="KEGG" id="luo:HHL09_17740"/>
<feature type="transmembrane region" description="Helical" evidence="1">
    <location>
        <begin position="21"/>
        <end position="42"/>
    </location>
</feature>
<accession>A0A858RJU4</accession>
<evidence type="ECO:0000256" key="1">
    <source>
        <dbReference type="SAM" id="Phobius"/>
    </source>
</evidence>
<sequence>MISPLNRRRVVGDHLPELIGMELGLQLAAILSLCLTVGWVGRIGAGDAATIAAFSIASILAILGMTRLYQRLKDCIERWEKEYEALEATETHLPD</sequence>
<dbReference type="Proteomes" id="UP000501812">
    <property type="component" value="Chromosome"/>
</dbReference>
<dbReference type="RefSeq" id="WP_169455972.1">
    <property type="nucleotide sequence ID" value="NZ_CP051774.1"/>
</dbReference>
<keyword evidence="3" id="KW-1185">Reference proteome</keyword>
<evidence type="ECO:0000313" key="2">
    <source>
        <dbReference type="EMBL" id="QJE97546.1"/>
    </source>
</evidence>
<keyword evidence="1" id="KW-0472">Membrane</keyword>
<proteinExistence type="predicted"/>
<feature type="transmembrane region" description="Helical" evidence="1">
    <location>
        <begin position="48"/>
        <end position="69"/>
    </location>
</feature>
<dbReference type="EMBL" id="CP051774">
    <property type="protein sequence ID" value="QJE97546.1"/>
    <property type="molecule type" value="Genomic_DNA"/>
</dbReference>
<keyword evidence="1" id="KW-1133">Transmembrane helix</keyword>
<evidence type="ECO:0000313" key="3">
    <source>
        <dbReference type="Proteomes" id="UP000501812"/>
    </source>
</evidence>
<keyword evidence="1" id="KW-0812">Transmembrane</keyword>
<organism evidence="2 3">
    <name type="scientific">Luteolibacter luteus</name>
    <dbReference type="NCBI Taxonomy" id="2728835"/>
    <lineage>
        <taxon>Bacteria</taxon>
        <taxon>Pseudomonadati</taxon>
        <taxon>Verrucomicrobiota</taxon>
        <taxon>Verrucomicrobiia</taxon>
        <taxon>Verrucomicrobiales</taxon>
        <taxon>Verrucomicrobiaceae</taxon>
        <taxon>Luteolibacter</taxon>
    </lineage>
</organism>
<protein>
    <submittedName>
        <fullName evidence="2">Uncharacterized protein</fullName>
    </submittedName>
</protein>
<dbReference type="AlphaFoldDB" id="A0A858RJU4"/>